<dbReference type="Pfam" id="PF19282">
    <property type="entry name" value="Exportin-T"/>
    <property type="match status" value="1"/>
</dbReference>
<proteinExistence type="inferred from homology"/>
<feature type="domain" description="Exportin-T C-terminal" evidence="11">
    <location>
        <begin position="371"/>
        <end position="1064"/>
    </location>
</feature>
<evidence type="ECO:0000256" key="1">
    <source>
        <dbReference type="ARBA" id="ARBA00004496"/>
    </source>
</evidence>
<evidence type="ECO:0000256" key="5">
    <source>
        <dbReference type="ARBA" id="ARBA00022490"/>
    </source>
</evidence>
<accession>A0ABR3JH49</accession>
<dbReference type="PANTHER" id="PTHR15952">
    <property type="entry name" value="EXPORTIN-T/LOS1"/>
    <property type="match status" value="1"/>
</dbReference>
<evidence type="ECO:0000313" key="12">
    <source>
        <dbReference type="EMBL" id="KAL0955002.1"/>
    </source>
</evidence>
<evidence type="ECO:0000256" key="2">
    <source>
        <dbReference type="ARBA" id="ARBA00009466"/>
    </source>
</evidence>
<keyword evidence="13" id="KW-1185">Reference proteome</keyword>
<sequence length="1069" mass="119713">MDQEIDRVVQAIAIASDPGQVTLHQQALDYLATVQQNANESWKLALSIFVDASPDGSRKYPSQARFFALRVLEDFFDNRFEPLEDEVFHTVRQALITYIQSEYTYGSAEANATFLRNKFSHTLTLFFLCSYIDQWPSFFADLFALIRPGESPVATFNRHVSLLFFRIVLEISGEVADQILKSARTWSAARHGRDARVRDAVRDRDASSINEAVLTIIAEAAERMSAIRKTDNVEAARELSDTVEIVDWGIRTFGSYVGWIDINLTVTPTTVPLLFTLLADTSLPIRLATSVAILRIVAKGLKEPGDKIQLMKVLSLGQVIDSLESKTRMQQAQRGSNVDEGEESYREALGKLLCGYGLELTKLLEDCQDEAVRAEATQFLNEILPVMLRFMADDYDDTCSTIFPLLQTVLSIYKRNRKVSTEPLDESKRAFLASLLQVILQKLKWDEETDMDCPDEDDVAAFEDLRKELRAFLDAVLVIDQELTTEAVRTLAQNTLQAYSNGVSLKWHDAELAIYLVYIFGEINKSGGKGRAAFCQAPVVEKERRKETDYSQYPLTPHGEMLYALVQSGISSYPHSAVTLQFFETTSRYGDFFKVRKECIMPTLETMIGPRGLHSPNSSTRTRVFYLFHRFIKDTRGDIPPELSVNIVESMRDLLPIEVELPDLDDPSEDILADAVANPGRFDSQLYLFETTGALCALLSREPQQQSELISSIVKPLTDELSKNLQVQVKGSQDVLPILQIHHTIMALGNVAKGFPDYPSPVMPGSTLPPSGVFEQISESILVCLEAMNVYRVVRDATRFAFARILATAGPLVTRYIPPLMSNLLTHFEPSELVDFMNFLGLLIHKLQSDMMSVVDELIGPLSAHIAELISQPASGTDDLIQRMDTKRAYLSFINNIMVAKLHNVFTSDRNKPSFEAFMESILKLVKDVSDPSSQKAALLFLGRGVAVWAQLSAVNGAAQEGPNDSIPGFERFVYGQLIPAAFLVPSSPEFNPKDGQMLTVMHEIANFLQAVGKTRDTEAYEFLATVFLPSQNWPADTAIEFTTKLRELDAKAFRKYFTDFVRSSRSSS</sequence>
<evidence type="ECO:0000256" key="7">
    <source>
        <dbReference type="ARBA" id="ARBA00022884"/>
    </source>
</evidence>
<dbReference type="SUPFAM" id="SSF48371">
    <property type="entry name" value="ARM repeat"/>
    <property type="match status" value="1"/>
</dbReference>
<reference evidence="13" key="1">
    <citation type="submission" date="2024-06" db="EMBL/GenBank/DDBJ databases">
        <title>Multi-omics analyses provide insights into the biosynthesis of the anticancer antibiotic pleurotin in Hohenbuehelia grisea.</title>
        <authorList>
            <person name="Weaver J.A."/>
            <person name="Alberti F."/>
        </authorList>
    </citation>
    <scope>NUCLEOTIDE SEQUENCE [LARGE SCALE GENOMIC DNA]</scope>
    <source>
        <strain evidence="13">T-177</strain>
    </source>
</reference>
<comment type="function">
    <text evidence="9">tRNA nucleus export receptor which facilitates tRNA translocation across the nuclear pore complex.</text>
</comment>
<dbReference type="InterPro" id="IPR016024">
    <property type="entry name" value="ARM-type_fold"/>
</dbReference>
<organism evidence="12 13">
    <name type="scientific">Hohenbuehelia grisea</name>
    <dbReference type="NCBI Taxonomy" id="104357"/>
    <lineage>
        <taxon>Eukaryota</taxon>
        <taxon>Fungi</taxon>
        <taxon>Dikarya</taxon>
        <taxon>Basidiomycota</taxon>
        <taxon>Agaricomycotina</taxon>
        <taxon>Agaricomycetes</taxon>
        <taxon>Agaricomycetidae</taxon>
        <taxon>Agaricales</taxon>
        <taxon>Pleurotineae</taxon>
        <taxon>Pleurotaceae</taxon>
        <taxon>Hohenbuehelia</taxon>
    </lineage>
</organism>
<evidence type="ECO:0000313" key="13">
    <source>
        <dbReference type="Proteomes" id="UP001556367"/>
    </source>
</evidence>
<comment type="caution">
    <text evidence="12">The sequence shown here is derived from an EMBL/GenBank/DDBJ whole genome shotgun (WGS) entry which is preliminary data.</text>
</comment>
<dbReference type="InterPro" id="IPR040017">
    <property type="entry name" value="XPOT"/>
</dbReference>
<keyword evidence="8 9" id="KW-0539">Nucleus</keyword>
<dbReference type="EMBL" id="JASNQZ010000007">
    <property type="protein sequence ID" value="KAL0955002.1"/>
    <property type="molecule type" value="Genomic_DNA"/>
</dbReference>
<keyword evidence="6 9" id="KW-0820">tRNA-binding</keyword>
<dbReference type="InterPro" id="IPR011989">
    <property type="entry name" value="ARM-like"/>
</dbReference>
<evidence type="ECO:0000256" key="8">
    <source>
        <dbReference type="ARBA" id="ARBA00023242"/>
    </source>
</evidence>
<feature type="domain" description="Exportin-1/Importin-beta-like" evidence="10">
    <location>
        <begin position="113"/>
        <end position="283"/>
    </location>
</feature>
<dbReference type="Proteomes" id="UP001556367">
    <property type="component" value="Unassembled WGS sequence"/>
</dbReference>
<comment type="subcellular location">
    <subcellularLocation>
        <location evidence="1 9">Cytoplasm</location>
    </subcellularLocation>
    <subcellularLocation>
        <location evidence="9">Nucleus</location>
    </subcellularLocation>
    <text evidence="9">Shuttles between the nucleus and the cytoplasm.</text>
</comment>
<evidence type="ECO:0000256" key="3">
    <source>
        <dbReference type="ARBA" id="ARBA00018928"/>
    </source>
</evidence>
<name>A0ABR3JH49_9AGAR</name>
<dbReference type="InterPro" id="IPR045546">
    <property type="entry name" value="Exportin-T_C"/>
</dbReference>
<comment type="similarity">
    <text evidence="2 9">Belongs to the exportin family.</text>
</comment>
<evidence type="ECO:0000256" key="4">
    <source>
        <dbReference type="ARBA" id="ARBA00022448"/>
    </source>
</evidence>
<evidence type="ECO:0000259" key="11">
    <source>
        <dbReference type="Pfam" id="PF19282"/>
    </source>
</evidence>
<keyword evidence="4 9" id="KW-0813">Transport</keyword>
<dbReference type="PANTHER" id="PTHR15952:SF11">
    <property type="entry name" value="EXPORTIN-T"/>
    <property type="match status" value="1"/>
</dbReference>
<dbReference type="InterPro" id="IPR013598">
    <property type="entry name" value="Exportin-1/Importin-b-like"/>
</dbReference>
<gene>
    <name evidence="12" type="ORF">HGRIS_003927</name>
</gene>
<protein>
    <recommendedName>
        <fullName evidence="3 9">Exportin-T</fullName>
    </recommendedName>
    <alternativeName>
        <fullName evidence="9">Exportin(tRNA)</fullName>
    </alternativeName>
    <alternativeName>
        <fullName evidence="9">tRNA exportin</fullName>
    </alternativeName>
</protein>
<keyword evidence="7 9" id="KW-0694">RNA-binding</keyword>
<evidence type="ECO:0000256" key="9">
    <source>
        <dbReference type="RuleBase" id="RU366037"/>
    </source>
</evidence>
<dbReference type="Gene3D" id="1.25.10.10">
    <property type="entry name" value="Leucine-rich Repeat Variant"/>
    <property type="match status" value="1"/>
</dbReference>
<dbReference type="Pfam" id="PF08389">
    <property type="entry name" value="Xpo1"/>
    <property type="match status" value="1"/>
</dbReference>
<evidence type="ECO:0000259" key="10">
    <source>
        <dbReference type="Pfam" id="PF08389"/>
    </source>
</evidence>
<keyword evidence="5 9" id="KW-0963">Cytoplasm</keyword>
<evidence type="ECO:0000256" key="6">
    <source>
        <dbReference type="ARBA" id="ARBA00022555"/>
    </source>
</evidence>